<keyword evidence="4" id="KW-0812">Transmembrane</keyword>
<proteinExistence type="inferred from homology"/>
<dbReference type="OrthoDB" id="65569at2759"/>
<dbReference type="STRING" id="3476.A0A2P5A8R5"/>
<dbReference type="InterPro" id="IPR033132">
    <property type="entry name" value="GH_1_N_CS"/>
</dbReference>
<dbReference type="AlphaFoldDB" id="A0A2P5A8R5"/>
<keyword evidence="6" id="KW-1185">Reference proteome</keyword>
<comment type="caution">
    <text evidence="5">The sequence shown here is derived from an EMBL/GenBank/DDBJ whole genome shotgun (WGS) entry which is preliminary data.</text>
</comment>
<evidence type="ECO:0000256" key="3">
    <source>
        <dbReference type="ARBA" id="ARBA00023295"/>
    </source>
</evidence>
<keyword evidence="4" id="KW-0472">Membrane</keyword>
<accession>A0A2P5A8R5</accession>
<keyword evidence="4" id="KW-1133">Transmembrane helix</keyword>
<reference evidence="6" key="1">
    <citation type="submission" date="2016-06" db="EMBL/GenBank/DDBJ databases">
        <title>Parallel loss of symbiosis genes in relatives of nitrogen-fixing non-legume Parasponia.</title>
        <authorList>
            <person name="Van Velzen R."/>
            <person name="Holmer R."/>
            <person name="Bu F."/>
            <person name="Rutten L."/>
            <person name="Van Zeijl A."/>
            <person name="Liu W."/>
            <person name="Santuari L."/>
            <person name="Cao Q."/>
            <person name="Sharma T."/>
            <person name="Shen D."/>
            <person name="Roswanjaya Y."/>
            <person name="Wardhani T."/>
            <person name="Kalhor M.S."/>
            <person name="Jansen J."/>
            <person name="Van den Hoogen J."/>
            <person name="Gungor B."/>
            <person name="Hartog M."/>
            <person name="Hontelez J."/>
            <person name="Verver J."/>
            <person name="Yang W.-C."/>
            <person name="Schijlen E."/>
            <person name="Repin R."/>
            <person name="Schilthuizen M."/>
            <person name="Schranz E."/>
            <person name="Heidstra R."/>
            <person name="Miyata K."/>
            <person name="Fedorova E."/>
            <person name="Kohlen W."/>
            <person name="Bisseling T."/>
            <person name="Smit S."/>
            <person name="Geurts R."/>
        </authorList>
    </citation>
    <scope>NUCLEOTIDE SEQUENCE [LARGE SCALE GENOMIC DNA]</scope>
    <source>
        <strain evidence="6">cv. WU1-14</strain>
    </source>
</reference>
<keyword evidence="2 5" id="KW-0378">Hydrolase</keyword>
<dbReference type="PROSITE" id="PS51257">
    <property type="entry name" value="PROKAR_LIPOPROTEIN"/>
    <property type="match status" value="1"/>
</dbReference>
<name>A0A2P5A8R5_PARAD</name>
<dbReference type="InterPro" id="IPR017853">
    <property type="entry name" value="GH"/>
</dbReference>
<dbReference type="FunFam" id="3.20.20.80:FF:000020">
    <property type="entry name" value="Beta-glucosidase 12"/>
    <property type="match status" value="2"/>
</dbReference>
<dbReference type="SUPFAM" id="SSF51445">
    <property type="entry name" value="(Trans)glycosidases"/>
    <property type="match status" value="2"/>
</dbReference>
<gene>
    <name evidence="5" type="ORF">PanWU01x14_357240</name>
</gene>
<evidence type="ECO:0000256" key="4">
    <source>
        <dbReference type="SAM" id="Phobius"/>
    </source>
</evidence>
<dbReference type="InterPro" id="IPR001360">
    <property type="entry name" value="Glyco_hydro_1"/>
</dbReference>
<dbReference type="PROSITE" id="PS00653">
    <property type="entry name" value="GLYCOSYL_HYDROL_F1_2"/>
    <property type="match status" value="2"/>
</dbReference>
<dbReference type="Pfam" id="PF00232">
    <property type="entry name" value="Glyco_hydro_1"/>
    <property type="match status" value="2"/>
</dbReference>
<dbReference type="PRINTS" id="PR00131">
    <property type="entry name" value="GLHYDRLASE1"/>
</dbReference>
<evidence type="ECO:0000256" key="1">
    <source>
        <dbReference type="ARBA" id="ARBA00010838"/>
    </source>
</evidence>
<keyword evidence="3" id="KW-0326">Glycosidase</keyword>
<protein>
    <submittedName>
        <fullName evidence="5">Glycoside hydrolase</fullName>
    </submittedName>
</protein>
<evidence type="ECO:0000256" key="2">
    <source>
        <dbReference type="ARBA" id="ARBA00022801"/>
    </source>
</evidence>
<evidence type="ECO:0000313" key="6">
    <source>
        <dbReference type="Proteomes" id="UP000237105"/>
    </source>
</evidence>
<dbReference type="EMBL" id="JXTB01000772">
    <property type="protein sequence ID" value="PON32909.1"/>
    <property type="molecule type" value="Genomic_DNA"/>
</dbReference>
<dbReference type="GO" id="GO:0005975">
    <property type="term" value="P:carbohydrate metabolic process"/>
    <property type="evidence" value="ECO:0007669"/>
    <property type="project" value="InterPro"/>
</dbReference>
<evidence type="ECO:0000313" key="5">
    <source>
        <dbReference type="EMBL" id="PON32909.1"/>
    </source>
</evidence>
<dbReference type="PANTHER" id="PTHR10353:SF213">
    <property type="entry name" value="BETA-GLUCOSIDASE 45-RELATED"/>
    <property type="match status" value="1"/>
</dbReference>
<dbReference type="PANTHER" id="PTHR10353">
    <property type="entry name" value="GLYCOSYL HYDROLASE"/>
    <property type="match status" value="1"/>
</dbReference>
<feature type="transmembrane region" description="Helical" evidence="4">
    <location>
        <begin position="12"/>
        <end position="32"/>
    </location>
</feature>
<dbReference type="GO" id="GO:0008422">
    <property type="term" value="F:beta-glucosidase activity"/>
    <property type="evidence" value="ECO:0007669"/>
    <property type="project" value="TreeGrafter"/>
</dbReference>
<comment type="similarity">
    <text evidence="1">Belongs to the glycosyl hydrolase 1 family.</text>
</comment>
<dbReference type="Proteomes" id="UP000237105">
    <property type="component" value="Unassembled WGS sequence"/>
</dbReference>
<dbReference type="Gene3D" id="3.20.20.80">
    <property type="entry name" value="Glycosidases"/>
    <property type="match status" value="2"/>
</dbReference>
<sequence length="1051" mass="120825">MEVSARLDQNSLFGIILCFSTILVVSCNPISLRGSSVSSSFPSTFLFGTASSSYQYEGAFLSDGKGLSNWDVFTHKPGTIIDGTTGDIAVDQYHLYEEDLNLMNYVGVNSYRFSISWARILPKGRFGDVNWAGIDHYKNFIDALLHRGIRPFVTLTHYDIPQELEERYGAWLSSEVQEDFKYYADVCFRSFGDRVKYWTTFNEPNVAVIRGYRSGVYPPSRCSGSFGNCSSGDSEREPLIAAHNVILSHAAAVDVYRTKYQKIQGGSIGIVMNALWYEPFSSSFEDRLAVERAISFYMNWFLDPIIHGKYPEEMREILGLDLPVFSRYEVEKLKNGVDFIGINHYTSFYIKDCIFSPCEPGPGTSRTEGFAFRTAQKDGVFIGQQTEVDWLYVYPQGMEKIVMYIKERYNNTPIFITENGYGYMDNPSSKIEELLNDVERVDYMRSYLNALASTIRKGADIRGYFAWSLLDNFEWTCGYTVRFGLYHVDYDTLSRRPRLSAVWYKEFIANKLKQDFNPQVPIDMGFHRLPHKAFSLLDILLLLLISPPLILCDDLINKISLLHLDFLFGTASSSYQFEGAYLTDGKGLNNWDFYTHKFPGDIKDGSNGDIAVDHYHRYLEDINLMLSLGVNSYRFSISWARILPKGIFGDINLDGINFYNNLIDSLLLEGIQPFVTLTHYDVPQELEDRYGAWLSPKSQKDFAYFAETCFKYFGDRVKYWVTFNEPNVQAIWGYRSGKFPPSRCSRPFGNCSDGDSEKEPFIAAHNIILSHAAAVDVYRTKYQREQKGSIGIVMQALWYEPISNSIEDKLAAERAQSFTLNWFLDPIILGKYPAEMEDILESILPKFSASEREKLKMALDFIGINHYTSYYVQDCIYSPCEPGFGVSRTEGLYQQISERNGIPIGEHLRSPVEWLNVYPQGMENMVTYVMERYNNTPMFITENGYGFVENPDSNTEETLHDDHRVKYMADYLDALMRAVRIGADVRGYFAWSLLDNFEWSYGYTVRFGLHHVDYATLKRSKKLSATWYKQFIAKHKGKTPMPQYDSKDFQY</sequence>
<organism evidence="5 6">
    <name type="scientific">Parasponia andersonii</name>
    <name type="common">Sponia andersonii</name>
    <dbReference type="NCBI Taxonomy" id="3476"/>
    <lineage>
        <taxon>Eukaryota</taxon>
        <taxon>Viridiplantae</taxon>
        <taxon>Streptophyta</taxon>
        <taxon>Embryophyta</taxon>
        <taxon>Tracheophyta</taxon>
        <taxon>Spermatophyta</taxon>
        <taxon>Magnoliopsida</taxon>
        <taxon>eudicotyledons</taxon>
        <taxon>Gunneridae</taxon>
        <taxon>Pentapetalae</taxon>
        <taxon>rosids</taxon>
        <taxon>fabids</taxon>
        <taxon>Rosales</taxon>
        <taxon>Cannabaceae</taxon>
        <taxon>Parasponia</taxon>
    </lineage>
</organism>